<gene>
    <name evidence="6" type="primary">rps3</name>
    <name evidence="8" type="ORF">EF806_01125</name>
</gene>
<evidence type="ECO:0000259" key="7">
    <source>
        <dbReference type="PROSITE" id="PS50823"/>
    </source>
</evidence>
<dbReference type="NCBIfam" id="TIGR01008">
    <property type="entry name" value="uS3_euk_arch"/>
    <property type="match status" value="1"/>
</dbReference>
<evidence type="ECO:0000256" key="6">
    <source>
        <dbReference type="HAMAP-Rule" id="MF_01309"/>
    </source>
</evidence>
<sequence length="211" mass="23471">MSIERKFISEYIERARLGEFLAKSLSNAGFGGSEINRTPLGTQIITYVEKPGLVIGKGGENIRSITEEVKRKFKFDNPQIEVLEAKKTRLNPLIMANKLATLLERGWYFRRAGHSILNEIMGEGALGCEIKISGKLTGPRSRMEKFIKGYIIHSGEPVYDIVETGFAIAKKKLGVIGVCVRIIPPDAKLPDKYNILDADDRGDNVDSDESE</sequence>
<evidence type="ECO:0000256" key="1">
    <source>
        <dbReference type="ARBA" id="ARBA00010761"/>
    </source>
</evidence>
<dbReference type="GO" id="GO:0019843">
    <property type="term" value="F:rRNA binding"/>
    <property type="evidence" value="ECO:0007669"/>
    <property type="project" value="UniProtKB-UniRule"/>
</dbReference>
<dbReference type="InterPro" id="IPR004087">
    <property type="entry name" value="KH_dom"/>
</dbReference>
<dbReference type="InterPro" id="IPR009019">
    <property type="entry name" value="KH_sf_prok-type"/>
</dbReference>
<dbReference type="Pfam" id="PF07650">
    <property type="entry name" value="KH_2"/>
    <property type="match status" value="1"/>
</dbReference>
<evidence type="ECO:0000256" key="5">
    <source>
        <dbReference type="ARBA" id="ARBA00023274"/>
    </source>
</evidence>
<dbReference type="Proteomes" id="UP000317158">
    <property type="component" value="Unassembled WGS sequence"/>
</dbReference>
<evidence type="ECO:0000256" key="4">
    <source>
        <dbReference type="ARBA" id="ARBA00022980"/>
    </source>
</evidence>
<dbReference type="InterPro" id="IPR027488">
    <property type="entry name" value="Ribosomal_uS3_arc"/>
</dbReference>
<evidence type="ECO:0000256" key="2">
    <source>
        <dbReference type="ARBA" id="ARBA00022730"/>
    </source>
</evidence>
<dbReference type="PANTHER" id="PTHR11760">
    <property type="entry name" value="30S/40S RIBOSOMAL PROTEIN S3"/>
    <property type="match status" value="1"/>
</dbReference>
<dbReference type="FunFam" id="3.30.300.20:FF:000001">
    <property type="entry name" value="30S ribosomal protein S3"/>
    <property type="match status" value="1"/>
</dbReference>
<keyword evidence="4 6" id="KW-0689">Ribosomal protein</keyword>
<keyword evidence="5 6" id="KW-0687">Ribonucleoprotein</keyword>
<comment type="subunit">
    <text evidence="6">Part of the 30S ribosomal subunit.</text>
</comment>
<dbReference type="AlphaFoldDB" id="A0A520KTW5"/>
<keyword evidence="3 6" id="KW-0694">RNA-binding</keyword>
<comment type="caution">
    <text evidence="8">The sequence shown here is derived from an EMBL/GenBank/DDBJ whole genome shotgun (WGS) entry which is preliminary data.</text>
</comment>
<dbReference type="SUPFAM" id="SSF54821">
    <property type="entry name" value="Ribosomal protein S3 C-terminal domain"/>
    <property type="match status" value="1"/>
</dbReference>
<dbReference type="GO" id="GO:0022627">
    <property type="term" value="C:cytosolic small ribosomal subunit"/>
    <property type="evidence" value="ECO:0007669"/>
    <property type="project" value="UniProtKB-UniRule"/>
</dbReference>
<organism evidence="8 9">
    <name type="scientific">Methanoliparum thermophilum</name>
    <dbReference type="NCBI Taxonomy" id="2491083"/>
    <lineage>
        <taxon>Archaea</taxon>
        <taxon>Methanobacteriati</taxon>
        <taxon>Methanobacteriota</taxon>
        <taxon>Candidatus Methanoliparia</taxon>
        <taxon>Candidatus Methanoliparales</taxon>
        <taxon>Candidatus Methanoliparaceae</taxon>
        <taxon>Candidatus Methanoliparum</taxon>
    </lineage>
</organism>
<dbReference type="GO" id="GO:0006412">
    <property type="term" value="P:translation"/>
    <property type="evidence" value="ECO:0007669"/>
    <property type="project" value="UniProtKB-UniRule"/>
</dbReference>
<dbReference type="InterPro" id="IPR057258">
    <property type="entry name" value="Ribosomal_uS3"/>
</dbReference>
<dbReference type="CDD" id="cd02411">
    <property type="entry name" value="KH-II_30S_S3_arch"/>
    <property type="match status" value="1"/>
</dbReference>
<evidence type="ECO:0000256" key="3">
    <source>
        <dbReference type="ARBA" id="ARBA00022884"/>
    </source>
</evidence>
<dbReference type="Pfam" id="PF00189">
    <property type="entry name" value="Ribosomal_S3_C"/>
    <property type="match status" value="1"/>
</dbReference>
<feature type="domain" description="KH type-2" evidence="7">
    <location>
        <begin position="17"/>
        <end position="86"/>
    </location>
</feature>
<reference evidence="8 9" key="1">
    <citation type="journal article" date="2019" name="Nat. Microbiol.">
        <title>Wide diversity of methane and short-chain alkane metabolisms in uncultured archaea.</title>
        <authorList>
            <person name="Borrel G."/>
            <person name="Adam P.S."/>
            <person name="McKay L.J."/>
            <person name="Chen L.X."/>
            <person name="Sierra-Garcia I.N."/>
            <person name="Sieber C.M."/>
            <person name="Letourneur Q."/>
            <person name="Ghozlane A."/>
            <person name="Andersen G.L."/>
            <person name="Li W.J."/>
            <person name="Hallam S.J."/>
            <person name="Muyzer G."/>
            <person name="de Oliveira V.M."/>
            <person name="Inskeep W.P."/>
            <person name="Banfield J.F."/>
            <person name="Gribaldo S."/>
        </authorList>
    </citation>
    <scope>NUCLEOTIDE SEQUENCE [LARGE SCALE GENOMIC DNA]</scope>
    <source>
        <strain evidence="8">NM1a</strain>
    </source>
</reference>
<evidence type="ECO:0000313" key="9">
    <source>
        <dbReference type="Proteomes" id="UP000317158"/>
    </source>
</evidence>
<dbReference type="Gene3D" id="3.30.1140.32">
    <property type="entry name" value="Ribosomal protein S3, C-terminal domain"/>
    <property type="match status" value="1"/>
</dbReference>
<proteinExistence type="inferred from homology"/>
<comment type="function">
    <text evidence="6">Binds the lower part of the 30S subunit head.</text>
</comment>
<dbReference type="GO" id="GO:0003735">
    <property type="term" value="F:structural constituent of ribosome"/>
    <property type="evidence" value="ECO:0007669"/>
    <property type="project" value="UniProtKB-UniRule"/>
</dbReference>
<dbReference type="HAMAP" id="MF_01309_A">
    <property type="entry name" value="Ribosomal_uS3_A"/>
    <property type="match status" value="1"/>
</dbReference>
<name>A0A520KTW5_METT2</name>
<dbReference type="SUPFAM" id="SSF54814">
    <property type="entry name" value="Prokaryotic type KH domain (KH-domain type II)"/>
    <property type="match status" value="1"/>
</dbReference>
<dbReference type="EMBL" id="RXIF01000002">
    <property type="protein sequence ID" value="RZN65522.1"/>
    <property type="molecule type" value="Genomic_DNA"/>
</dbReference>
<protein>
    <recommendedName>
        <fullName evidence="6">Small ribosomal subunit protein uS3</fullName>
    </recommendedName>
</protein>
<dbReference type="InterPro" id="IPR005703">
    <property type="entry name" value="Ribosomal_uS3_euk/arc"/>
</dbReference>
<dbReference type="InterPro" id="IPR015946">
    <property type="entry name" value="KH_dom-like_a/b"/>
</dbReference>
<accession>A0A520KTW5</accession>
<comment type="similarity">
    <text evidence="1 6">Belongs to the universal ribosomal protein uS3 family.</text>
</comment>
<keyword evidence="2 6" id="KW-0699">rRNA-binding</keyword>
<dbReference type="NCBIfam" id="NF003219">
    <property type="entry name" value="PRK04191.1"/>
    <property type="match status" value="1"/>
</dbReference>
<dbReference type="SMART" id="SM00322">
    <property type="entry name" value="KH"/>
    <property type="match status" value="1"/>
</dbReference>
<dbReference type="Gene3D" id="3.30.300.20">
    <property type="match status" value="1"/>
</dbReference>
<dbReference type="InterPro" id="IPR001351">
    <property type="entry name" value="Ribosomal_uS3_C"/>
</dbReference>
<evidence type="ECO:0000313" key="8">
    <source>
        <dbReference type="EMBL" id="RZN65522.1"/>
    </source>
</evidence>
<dbReference type="InterPro" id="IPR036419">
    <property type="entry name" value="Ribosomal_S3_C_sf"/>
</dbReference>
<dbReference type="InterPro" id="IPR004044">
    <property type="entry name" value="KH_dom_type_2"/>
</dbReference>
<dbReference type="PANTHER" id="PTHR11760:SF32">
    <property type="entry name" value="SMALL RIBOSOMAL SUBUNIT PROTEIN US3"/>
    <property type="match status" value="1"/>
</dbReference>
<dbReference type="PROSITE" id="PS50823">
    <property type="entry name" value="KH_TYPE_2"/>
    <property type="match status" value="1"/>
</dbReference>